<feature type="domain" description="UspA" evidence="2">
    <location>
        <begin position="151"/>
        <end position="286"/>
    </location>
</feature>
<dbReference type="InterPro" id="IPR014729">
    <property type="entry name" value="Rossmann-like_a/b/a_fold"/>
</dbReference>
<dbReference type="PANTHER" id="PTHR46268">
    <property type="entry name" value="STRESS RESPONSE PROTEIN NHAX"/>
    <property type="match status" value="1"/>
</dbReference>
<dbReference type="EMBL" id="CP011112">
    <property type="protein sequence ID" value="AKU15467.1"/>
    <property type="molecule type" value="Genomic_DNA"/>
</dbReference>
<feature type="domain" description="UspA" evidence="2">
    <location>
        <begin position="11"/>
        <end position="139"/>
    </location>
</feature>
<dbReference type="Proteomes" id="UP000066480">
    <property type="component" value="Chromosome"/>
</dbReference>
<accession>A0A0K1JFG8</accession>
<dbReference type="AlphaFoldDB" id="A0A0K1JFG8"/>
<sequence>MTTNEVPSGAIVVGVDGSTASQAALHWAVREATLRDLWVHVLHATDAAPWLTADYAREPRAVDPVISAALRDVRRRVPGLVATWSEPLGSPIPALIDASRIADTIVVGGRGAGAISSAVKGSIAVQVGAQARCPVVVVRAPLVARAVDAAVAVGVDDNRQMDLVLAYAFAEASRRGVPLVAVHAWQQDPGAYVSGLPMWAEGEDGFRQERELLRRCLNGWVERFPEVEVRRRTLRTGAVEALVRQSEDACLLVVGTRGGHELGGLLFGSVSQRVLRHAYCPVVLVHAPRGTSIGIADHSAVTA</sequence>
<evidence type="ECO:0000259" key="2">
    <source>
        <dbReference type="Pfam" id="PF00582"/>
    </source>
</evidence>
<evidence type="ECO:0000313" key="3">
    <source>
        <dbReference type="EMBL" id="AKU15467.1"/>
    </source>
</evidence>
<dbReference type="RefSeq" id="WP_052590366.1">
    <property type="nucleotide sequence ID" value="NZ_CP011112.1"/>
</dbReference>
<evidence type="ECO:0000313" key="4">
    <source>
        <dbReference type="Proteomes" id="UP000066480"/>
    </source>
</evidence>
<comment type="similarity">
    <text evidence="1">Belongs to the universal stress protein A family.</text>
</comment>
<keyword evidence="4" id="KW-1185">Reference proteome</keyword>
<dbReference type="PRINTS" id="PR01438">
    <property type="entry name" value="UNVRSLSTRESS"/>
</dbReference>
<dbReference type="InterPro" id="IPR006016">
    <property type="entry name" value="UspA"/>
</dbReference>
<dbReference type="InterPro" id="IPR006015">
    <property type="entry name" value="Universal_stress_UspA"/>
</dbReference>
<dbReference type="PANTHER" id="PTHR46268:SF6">
    <property type="entry name" value="UNIVERSAL STRESS PROTEIN UP12"/>
    <property type="match status" value="1"/>
</dbReference>
<dbReference type="SUPFAM" id="SSF52402">
    <property type="entry name" value="Adenine nucleotide alpha hydrolases-like"/>
    <property type="match status" value="2"/>
</dbReference>
<organism evidence="3 4">
    <name type="scientific">Luteipulveratus mongoliensis</name>
    <dbReference type="NCBI Taxonomy" id="571913"/>
    <lineage>
        <taxon>Bacteria</taxon>
        <taxon>Bacillati</taxon>
        <taxon>Actinomycetota</taxon>
        <taxon>Actinomycetes</taxon>
        <taxon>Micrococcales</taxon>
        <taxon>Dermacoccaceae</taxon>
        <taxon>Luteipulveratus</taxon>
    </lineage>
</organism>
<dbReference type="Gene3D" id="3.40.50.620">
    <property type="entry name" value="HUPs"/>
    <property type="match status" value="2"/>
</dbReference>
<gene>
    <name evidence="3" type="ORF">VV02_05615</name>
</gene>
<dbReference type="Pfam" id="PF00582">
    <property type="entry name" value="Usp"/>
    <property type="match status" value="2"/>
</dbReference>
<proteinExistence type="inferred from homology"/>
<protein>
    <recommendedName>
        <fullName evidence="2">UspA domain-containing protein</fullName>
    </recommendedName>
</protein>
<dbReference type="STRING" id="571913.VV02_05615"/>
<dbReference type="KEGG" id="lmoi:VV02_05615"/>
<name>A0A0K1JFG8_9MICO</name>
<reference evidence="3 4" key="1">
    <citation type="submission" date="2015-03" db="EMBL/GenBank/DDBJ databases">
        <title>Luteipulveratus halotolerans sp. nov., a novel actinobacterium (Dermacoccaceae) from Sarawak, Malaysia.</title>
        <authorList>
            <person name="Juboi H."/>
            <person name="Basik A."/>
            <person name="Shamsul S.S."/>
            <person name="Arnold P."/>
            <person name="Schmitt E.K."/>
            <person name="Sanglier J.-J."/>
            <person name="Yeo T."/>
        </authorList>
    </citation>
    <scope>NUCLEOTIDE SEQUENCE [LARGE SCALE GENOMIC DNA]</scope>
    <source>
        <strain evidence="3 4">MN07-A0370</strain>
    </source>
</reference>
<evidence type="ECO:0000256" key="1">
    <source>
        <dbReference type="ARBA" id="ARBA00008791"/>
    </source>
</evidence>